<dbReference type="KEGG" id="egl:EGR_07586"/>
<sequence>MGQSPEAPCLDMLMGVSKLQLLFSTLDWTGDKSGHTRGGADIHSFAESSCPQGGVNCFRQSPWSLVQLHESRGLIKPTHQAAAGSGQPPKPPPPPPSSP</sequence>
<feature type="compositionally biased region" description="Pro residues" evidence="1">
    <location>
        <begin position="88"/>
        <end position="99"/>
    </location>
</feature>
<dbReference type="Proteomes" id="UP000019149">
    <property type="component" value="Unassembled WGS sequence"/>
</dbReference>
<keyword evidence="3" id="KW-1185">Reference proteome</keyword>
<evidence type="ECO:0000313" key="2">
    <source>
        <dbReference type="EMBL" id="EUB57575.1"/>
    </source>
</evidence>
<gene>
    <name evidence="2" type="ORF">EGR_07586</name>
</gene>
<protein>
    <submittedName>
        <fullName evidence="2">Uncharacterized protein</fullName>
    </submittedName>
</protein>
<evidence type="ECO:0000256" key="1">
    <source>
        <dbReference type="SAM" id="MobiDB-lite"/>
    </source>
</evidence>
<reference evidence="2 3" key="1">
    <citation type="journal article" date="2013" name="Nat. Genet.">
        <title>The genome of the hydatid tapeworm Echinococcus granulosus.</title>
        <authorList>
            <person name="Zheng H."/>
            <person name="Zhang W."/>
            <person name="Zhang L."/>
            <person name="Zhang Z."/>
            <person name="Li J."/>
            <person name="Lu G."/>
            <person name="Zhu Y."/>
            <person name="Wang Y."/>
            <person name="Huang Y."/>
            <person name="Liu J."/>
            <person name="Kang H."/>
            <person name="Chen J."/>
            <person name="Wang L."/>
            <person name="Chen A."/>
            <person name="Yu S."/>
            <person name="Gao Z."/>
            <person name="Jin L."/>
            <person name="Gu W."/>
            <person name="Wang Z."/>
            <person name="Zhao L."/>
            <person name="Shi B."/>
            <person name="Wen H."/>
            <person name="Lin R."/>
            <person name="Jones M.K."/>
            <person name="Brejova B."/>
            <person name="Vinar T."/>
            <person name="Zhao G."/>
            <person name="McManus D.P."/>
            <person name="Chen Z."/>
            <person name="Zhou Y."/>
            <person name="Wang S."/>
        </authorList>
    </citation>
    <scope>NUCLEOTIDE SEQUENCE [LARGE SCALE GENOMIC DNA]</scope>
</reference>
<organism evidence="2 3">
    <name type="scientific">Echinococcus granulosus</name>
    <name type="common">Hydatid tapeworm</name>
    <dbReference type="NCBI Taxonomy" id="6210"/>
    <lineage>
        <taxon>Eukaryota</taxon>
        <taxon>Metazoa</taxon>
        <taxon>Spiralia</taxon>
        <taxon>Lophotrochozoa</taxon>
        <taxon>Platyhelminthes</taxon>
        <taxon>Cestoda</taxon>
        <taxon>Eucestoda</taxon>
        <taxon>Cyclophyllidea</taxon>
        <taxon>Taeniidae</taxon>
        <taxon>Echinococcus</taxon>
        <taxon>Echinococcus granulosus group</taxon>
    </lineage>
</organism>
<comment type="caution">
    <text evidence="2">The sequence shown here is derived from an EMBL/GenBank/DDBJ whole genome shotgun (WGS) entry which is preliminary data.</text>
</comment>
<dbReference type="RefSeq" id="XP_024348771.1">
    <property type="nucleotide sequence ID" value="XM_024496835.1"/>
</dbReference>
<dbReference type="AlphaFoldDB" id="W6U988"/>
<evidence type="ECO:0000313" key="3">
    <source>
        <dbReference type="Proteomes" id="UP000019149"/>
    </source>
</evidence>
<name>W6U988_ECHGR</name>
<dbReference type="GeneID" id="36343301"/>
<dbReference type="EMBL" id="APAU02000081">
    <property type="protein sequence ID" value="EUB57575.1"/>
    <property type="molecule type" value="Genomic_DNA"/>
</dbReference>
<proteinExistence type="predicted"/>
<dbReference type="CTD" id="36343301"/>
<feature type="region of interest" description="Disordered" evidence="1">
    <location>
        <begin position="71"/>
        <end position="99"/>
    </location>
</feature>
<accession>W6U988</accession>